<reference evidence="2" key="1">
    <citation type="journal article" date="2019" name="Int. J. Syst. Evol. Microbiol.">
        <title>The Global Catalogue of Microorganisms (GCM) 10K type strain sequencing project: providing services to taxonomists for standard genome sequencing and annotation.</title>
        <authorList>
            <consortium name="The Broad Institute Genomics Platform"/>
            <consortium name="The Broad Institute Genome Sequencing Center for Infectious Disease"/>
            <person name="Wu L."/>
            <person name="Ma J."/>
        </authorList>
    </citation>
    <scope>NUCLEOTIDE SEQUENCE [LARGE SCALE GENOMIC DNA]</scope>
    <source>
        <strain evidence="2">CCUG 62221</strain>
    </source>
</reference>
<dbReference type="InterPro" id="IPR013321">
    <property type="entry name" value="Arc_rbn_hlx_hlx"/>
</dbReference>
<gene>
    <name evidence="1" type="ORF">ACFQ5N_12580</name>
</gene>
<dbReference type="Proteomes" id="UP001597241">
    <property type="component" value="Unassembled WGS sequence"/>
</dbReference>
<dbReference type="EMBL" id="JBHTMV010000009">
    <property type="protein sequence ID" value="MFD1294672.1"/>
    <property type="molecule type" value="Genomic_DNA"/>
</dbReference>
<accession>A0ABW3WRY3</accession>
<evidence type="ECO:0000313" key="1">
    <source>
        <dbReference type="EMBL" id="MFD1294672.1"/>
    </source>
</evidence>
<name>A0ABW3WRY3_9FLAO</name>
<comment type="caution">
    <text evidence="1">The sequence shown here is derived from an EMBL/GenBank/DDBJ whole genome shotgun (WGS) entry which is preliminary data.</text>
</comment>
<dbReference type="SUPFAM" id="SSF47598">
    <property type="entry name" value="Ribbon-helix-helix"/>
    <property type="match status" value="1"/>
</dbReference>
<dbReference type="RefSeq" id="WP_386809970.1">
    <property type="nucleotide sequence ID" value="NZ_JBHTMV010000009.1"/>
</dbReference>
<dbReference type="Gene3D" id="1.10.1220.10">
    <property type="entry name" value="Met repressor-like"/>
    <property type="match status" value="1"/>
</dbReference>
<sequence length="49" mass="5692">MKKLKFTENTEILNVRISKELKEKIKKLAIRDGGTVSSEIRYLIEVATR</sequence>
<organism evidence="1 2">
    <name type="scientific">Lutibacter holmesii</name>
    <dbReference type="NCBI Taxonomy" id="1137985"/>
    <lineage>
        <taxon>Bacteria</taxon>
        <taxon>Pseudomonadati</taxon>
        <taxon>Bacteroidota</taxon>
        <taxon>Flavobacteriia</taxon>
        <taxon>Flavobacteriales</taxon>
        <taxon>Flavobacteriaceae</taxon>
        <taxon>Lutibacter</taxon>
    </lineage>
</organism>
<evidence type="ECO:0000313" key="2">
    <source>
        <dbReference type="Proteomes" id="UP001597241"/>
    </source>
</evidence>
<proteinExistence type="predicted"/>
<keyword evidence="2" id="KW-1185">Reference proteome</keyword>
<evidence type="ECO:0008006" key="3">
    <source>
        <dbReference type="Google" id="ProtNLM"/>
    </source>
</evidence>
<dbReference type="InterPro" id="IPR010985">
    <property type="entry name" value="Ribbon_hlx_hlx"/>
</dbReference>
<protein>
    <recommendedName>
        <fullName evidence="3">Arc family DNA-binding protein</fullName>
    </recommendedName>
</protein>